<gene>
    <name evidence="2" type="ORF">D1B32_05490</name>
</gene>
<dbReference type="EMBL" id="QWEH01000002">
    <property type="protein sequence ID" value="RHW34612.1"/>
    <property type="molecule type" value="Genomic_DNA"/>
</dbReference>
<dbReference type="Proteomes" id="UP000285456">
    <property type="component" value="Unassembled WGS sequence"/>
</dbReference>
<dbReference type="OrthoDB" id="6313019at2"/>
<keyword evidence="3" id="KW-1185">Reference proteome</keyword>
<dbReference type="AlphaFoldDB" id="A0A417YML3"/>
<accession>A0A417YML3</accession>
<evidence type="ECO:0000313" key="3">
    <source>
        <dbReference type="Proteomes" id="UP000285456"/>
    </source>
</evidence>
<protein>
    <submittedName>
        <fullName evidence="2">Uncharacterized protein</fullName>
    </submittedName>
</protein>
<name>A0A417YML3_9BACI</name>
<proteinExistence type="predicted"/>
<evidence type="ECO:0000256" key="1">
    <source>
        <dbReference type="SAM" id="MobiDB-lite"/>
    </source>
</evidence>
<evidence type="ECO:0000313" key="2">
    <source>
        <dbReference type="EMBL" id="RHW34612.1"/>
    </source>
</evidence>
<dbReference type="RefSeq" id="WP_095309118.1">
    <property type="nucleotide sequence ID" value="NZ_JAMAWL010000018.1"/>
</dbReference>
<organism evidence="2 3">
    <name type="scientific">Oceanobacillus profundus</name>
    <dbReference type="NCBI Taxonomy" id="372463"/>
    <lineage>
        <taxon>Bacteria</taxon>
        <taxon>Bacillati</taxon>
        <taxon>Bacillota</taxon>
        <taxon>Bacilli</taxon>
        <taxon>Bacillales</taxon>
        <taxon>Bacillaceae</taxon>
        <taxon>Oceanobacillus</taxon>
    </lineage>
</organism>
<reference evidence="2 3" key="1">
    <citation type="journal article" date="2007" name="Int. J. Syst. Evol. Microbiol.">
        <title>Oceanobacillus profundus sp. nov., isolated from a deep-sea sediment core.</title>
        <authorList>
            <person name="Kim Y.G."/>
            <person name="Choi D.H."/>
            <person name="Hyun S."/>
            <person name="Cho B.C."/>
        </authorList>
    </citation>
    <scope>NUCLEOTIDE SEQUENCE [LARGE SCALE GENOMIC DNA]</scope>
    <source>
        <strain evidence="2 3">DSM 18246</strain>
    </source>
</reference>
<comment type="caution">
    <text evidence="2">The sequence shown here is derived from an EMBL/GenBank/DDBJ whole genome shotgun (WGS) entry which is preliminary data.</text>
</comment>
<feature type="region of interest" description="Disordered" evidence="1">
    <location>
        <begin position="1"/>
        <end position="20"/>
    </location>
</feature>
<sequence>MILQKGITGKTQNSNDLPKPDGKDFKRLCYTLIAQLGGSVKAFTQPQIDTNYFHVDLEVFNKRLHLLLNENYPYLAVASEVDFFNITFIDVPILTKQFAPYYTILLKAELNERIQLRSGRKKGALLNENELIQEELADLVYWQPETVGHVLFNHWD</sequence>